<evidence type="ECO:0000313" key="1">
    <source>
        <dbReference type="EMBL" id="KAF3034670.1"/>
    </source>
</evidence>
<sequence length="368" mass="40662">MNSGSSGIQVGAWSAVGVMLPEAVFARLKESVAGSLDKAETAALSRNFRVICDVHGRISEPQFTISMLSKSGTSPGLTEAVHILFSSLCYLSQVLLQTISPPPTFLTLDGLKRALMCILTRKEQSVSIADVNERVRSPADHLRLIFQSMANTHEKVEVPMALRAEQSLTVFNTTTVPTEQICTFRDHGQHFDGDGDEMFHDVLDVLWSTVPHIPVGHAEPIRDAFRPLAKELHEKTPSLYGLAVPAPHLRSVLSLLVATSFDEAPLETDQDLELVTQCIAASFLQVSKQYHSQKSMIPDGDTTWPMFHFAITKLLPTILDSLSRLMSKVFWDGTYPYVPHAGPRVRHDPVITMKIMGSLIPNIETVLR</sequence>
<comment type="caution">
    <text evidence="1">The sequence shown here is derived from an EMBL/GenBank/DDBJ whole genome shotgun (WGS) entry which is preliminary data.</text>
</comment>
<reference evidence="1" key="1">
    <citation type="submission" date="2019-04" db="EMBL/GenBank/DDBJ databases">
        <title>Sequencing of skin fungus with MAO and IRED activity.</title>
        <authorList>
            <person name="Marsaioli A.J."/>
            <person name="Bonatto J.M.C."/>
            <person name="Reis Junior O."/>
        </authorList>
    </citation>
    <scope>NUCLEOTIDE SEQUENCE</scope>
    <source>
        <strain evidence="1">28M1</strain>
    </source>
</reference>
<evidence type="ECO:0000313" key="2">
    <source>
        <dbReference type="Proteomes" id="UP000758155"/>
    </source>
</evidence>
<protein>
    <submittedName>
        <fullName evidence="1">Uncharacterized protein</fullName>
    </submittedName>
</protein>
<dbReference type="EMBL" id="SWKV01000065">
    <property type="protein sequence ID" value="KAF3034670.1"/>
    <property type="molecule type" value="Genomic_DNA"/>
</dbReference>
<dbReference type="AlphaFoldDB" id="A0A9P4WJW6"/>
<accession>A0A9P4WJW6</accession>
<keyword evidence="2" id="KW-1185">Reference proteome</keyword>
<name>A0A9P4WJW6_9PLEO</name>
<proteinExistence type="predicted"/>
<organism evidence="1 2">
    <name type="scientific">Didymella heteroderae</name>
    <dbReference type="NCBI Taxonomy" id="1769908"/>
    <lineage>
        <taxon>Eukaryota</taxon>
        <taxon>Fungi</taxon>
        <taxon>Dikarya</taxon>
        <taxon>Ascomycota</taxon>
        <taxon>Pezizomycotina</taxon>
        <taxon>Dothideomycetes</taxon>
        <taxon>Pleosporomycetidae</taxon>
        <taxon>Pleosporales</taxon>
        <taxon>Pleosporineae</taxon>
        <taxon>Didymellaceae</taxon>
        <taxon>Didymella</taxon>
    </lineage>
</organism>
<dbReference type="OrthoDB" id="5377405at2759"/>
<dbReference type="Proteomes" id="UP000758155">
    <property type="component" value="Unassembled WGS sequence"/>
</dbReference>
<gene>
    <name evidence="1" type="ORF">E8E12_003228</name>
</gene>